<feature type="domain" description="Tyr recombinase" evidence="10">
    <location>
        <begin position="107"/>
        <end position="297"/>
    </location>
</feature>
<feature type="active site" evidence="9">
    <location>
        <position position="249"/>
    </location>
</feature>
<dbReference type="Gene3D" id="1.10.443.10">
    <property type="entry name" value="Intergrase catalytic core"/>
    <property type="match status" value="1"/>
</dbReference>
<keyword evidence="4 9" id="KW-0159">Chromosome partition</keyword>
<name>A0ABV7MBH2_9PROT</name>
<dbReference type="PROSITE" id="PS51900">
    <property type="entry name" value="CB"/>
    <property type="match status" value="1"/>
</dbReference>
<feature type="domain" description="Core-binding (CB)" evidence="11">
    <location>
        <begin position="1"/>
        <end position="86"/>
    </location>
</feature>
<evidence type="ECO:0000256" key="6">
    <source>
        <dbReference type="ARBA" id="ARBA00023125"/>
    </source>
</evidence>
<evidence type="ECO:0000256" key="4">
    <source>
        <dbReference type="ARBA" id="ARBA00022829"/>
    </source>
</evidence>
<protein>
    <recommendedName>
        <fullName evidence="9">Tyrosine recombinase XerC</fullName>
    </recommendedName>
</protein>
<dbReference type="InterPro" id="IPR004107">
    <property type="entry name" value="Integrase_SAM-like_N"/>
</dbReference>
<accession>A0ABV7MBH2</accession>
<feature type="active site" evidence="9">
    <location>
        <position position="275"/>
    </location>
</feature>
<comment type="function">
    <text evidence="9">Site-specific tyrosine recombinase, which acts by catalyzing the cutting and rejoining of the recombining DNA molecules. The XerC-XerD complex is essential to convert dimers of the bacterial chromosome into monomers to permit their segregation at cell division. It also contributes to the segregational stability of plasmids.</text>
</comment>
<evidence type="ECO:0000313" key="13">
    <source>
        <dbReference type="Proteomes" id="UP001595607"/>
    </source>
</evidence>
<dbReference type="NCBIfam" id="NF001399">
    <property type="entry name" value="PRK00283.1"/>
    <property type="match status" value="1"/>
</dbReference>
<comment type="subcellular location">
    <subcellularLocation>
        <location evidence="1 9">Cytoplasm</location>
    </subcellularLocation>
</comment>
<keyword evidence="6 9" id="KW-0238">DNA-binding</keyword>
<dbReference type="InterPro" id="IPR013762">
    <property type="entry name" value="Integrase-like_cat_sf"/>
</dbReference>
<dbReference type="InterPro" id="IPR023009">
    <property type="entry name" value="Tyrosine_recombinase_XerC/XerD"/>
</dbReference>
<proteinExistence type="inferred from homology"/>
<dbReference type="Pfam" id="PF00589">
    <property type="entry name" value="Phage_integrase"/>
    <property type="match status" value="1"/>
</dbReference>
<evidence type="ECO:0000313" key="12">
    <source>
        <dbReference type="EMBL" id="MFC3302818.1"/>
    </source>
</evidence>
<comment type="similarity">
    <text evidence="9">Belongs to the 'phage' integrase family. XerC subfamily.</text>
</comment>
<dbReference type="PROSITE" id="PS51898">
    <property type="entry name" value="TYR_RECOMBINASE"/>
    <property type="match status" value="1"/>
</dbReference>
<feature type="active site" evidence="9">
    <location>
        <position position="151"/>
    </location>
</feature>
<evidence type="ECO:0000256" key="8">
    <source>
        <dbReference type="ARBA" id="ARBA00023306"/>
    </source>
</evidence>
<dbReference type="InterPro" id="IPR011010">
    <property type="entry name" value="DNA_brk_join_enz"/>
</dbReference>
<evidence type="ECO:0000259" key="11">
    <source>
        <dbReference type="PROSITE" id="PS51900"/>
    </source>
</evidence>
<organism evidence="12 13">
    <name type="scientific">Parvularcula lutaonensis</name>
    <dbReference type="NCBI Taxonomy" id="491923"/>
    <lineage>
        <taxon>Bacteria</taxon>
        <taxon>Pseudomonadati</taxon>
        <taxon>Pseudomonadota</taxon>
        <taxon>Alphaproteobacteria</taxon>
        <taxon>Parvularculales</taxon>
        <taxon>Parvularculaceae</taxon>
        <taxon>Parvularcula</taxon>
    </lineage>
</organism>
<dbReference type="HAMAP" id="MF_01808">
    <property type="entry name" value="Recomb_XerC_XerD"/>
    <property type="match status" value="1"/>
</dbReference>
<dbReference type="Proteomes" id="UP001595607">
    <property type="component" value="Unassembled WGS sequence"/>
</dbReference>
<dbReference type="Gene3D" id="1.10.150.130">
    <property type="match status" value="1"/>
</dbReference>
<dbReference type="RefSeq" id="WP_189571677.1">
    <property type="nucleotide sequence ID" value="NZ_BMXU01000001.1"/>
</dbReference>
<evidence type="ECO:0000256" key="2">
    <source>
        <dbReference type="ARBA" id="ARBA00022490"/>
    </source>
</evidence>
<dbReference type="InterPro" id="IPR002104">
    <property type="entry name" value="Integrase_catalytic"/>
</dbReference>
<keyword evidence="3 9" id="KW-0132">Cell division</keyword>
<dbReference type="PANTHER" id="PTHR30349">
    <property type="entry name" value="PHAGE INTEGRASE-RELATED"/>
    <property type="match status" value="1"/>
</dbReference>
<feature type="active site" evidence="9">
    <location>
        <position position="252"/>
    </location>
</feature>
<evidence type="ECO:0000256" key="7">
    <source>
        <dbReference type="ARBA" id="ARBA00023172"/>
    </source>
</evidence>
<feature type="active site" evidence="9">
    <location>
        <position position="176"/>
    </location>
</feature>
<keyword evidence="8 9" id="KW-0131">Cell cycle</keyword>
<dbReference type="InterPro" id="IPR044068">
    <property type="entry name" value="CB"/>
</dbReference>
<keyword evidence="2 9" id="KW-0963">Cytoplasm</keyword>
<evidence type="ECO:0000256" key="9">
    <source>
        <dbReference type="HAMAP-Rule" id="MF_01808"/>
    </source>
</evidence>
<dbReference type="InterPro" id="IPR010998">
    <property type="entry name" value="Integrase_recombinase_N"/>
</dbReference>
<evidence type="ECO:0000256" key="5">
    <source>
        <dbReference type="ARBA" id="ARBA00022908"/>
    </source>
</evidence>
<dbReference type="PANTHER" id="PTHR30349:SF90">
    <property type="entry name" value="TYROSINE RECOMBINASE XERD"/>
    <property type="match status" value="1"/>
</dbReference>
<feature type="active site" description="O-(3'-phospho-DNA)-tyrosine intermediate" evidence="9">
    <location>
        <position position="284"/>
    </location>
</feature>
<gene>
    <name evidence="9" type="primary">xerC</name>
    <name evidence="12" type="ORF">ACFONP_08745</name>
</gene>
<keyword evidence="5 9" id="KW-0229">DNA integration</keyword>
<dbReference type="CDD" id="cd00798">
    <property type="entry name" value="INT_XerDC_C"/>
    <property type="match status" value="1"/>
</dbReference>
<comment type="subunit">
    <text evidence="9">Forms a cyclic heterotetrameric complex composed of two molecules of XerC and two molecules of XerD.</text>
</comment>
<keyword evidence="13" id="KW-1185">Reference proteome</keyword>
<evidence type="ECO:0000256" key="1">
    <source>
        <dbReference type="ARBA" id="ARBA00004496"/>
    </source>
</evidence>
<dbReference type="Pfam" id="PF02899">
    <property type="entry name" value="Phage_int_SAM_1"/>
    <property type="match status" value="1"/>
</dbReference>
<reference evidence="13" key="1">
    <citation type="journal article" date="2019" name="Int. J. Syst. Evol. Microbiol.">
        <title>The Global Catalogue of Microorganisms (GCM) 10K type strain sequencing project: providing services to taxonomists for standard genome sequencing and annotation.</title>
        <authorList>
            <consortium name="The Broad Institute Genomics Platform"/>
            <consortium name="The Broad Institute Genome Sequencing Center for Infectious Disease"/>
            <person name="Wu L."/>
            <person name="Ma J."/>
        </authorList>
    </citation>
    <scope>NUCLEOTIDE SEQUENCE [LARGE SCALE GENOMIC DNA]</scope>
    <source>
        <strain evidence="13">KCTC 22245</strain>
    </source>
</reference>
<evidence type="ECO:0000259" key="10">
    <source>
        <dbReference type="PROSITE" id="PS51898"/>
    </source>
</evidence>
<dbReference type="InterPro" id="IPR050090">
    <property type="entry name" value="Tyrosine_recombinase_XerCD"/>
</dbReference>
<evidence type="ECO:0000256" key="3">
    <source>
        <dbReference type="ARBA" id="ARBA00022618"/>
    </source>
</evidence>
<dbReference type="SUPFAM" id="SSF56349">
    <property type="entry name" value="DNA breaking-rejoining enzymes"/>
    <property type="match status" value="1"/>
</dbReference>
<keyword evidence="7 9" id="KW-0233">DNA recombination</keyword>
<comment type="caution">
    <text evidence="12">The sequence shown here is derived from an EMBL/GenBank/DDBJ whole genome shotgun (WGS) entry which is preliminary data.</text>
</comment>
<sequence>MSDAWAIEAFLEMMVVERGSSQRTVRNYGRDLGRVTEFLGKRNKDLLSAGRDDLAAYFQHLEKTGRSQATAALCLSAIRQFYGYAFADELRPDNPALTLEAPKKAKRLPKVLTVEEVSDLLDTADREAESGDAKALRLQALLHVLYATGLRVSELVSLSANSFFGTGGSILRIRGKGDKERLVPLTEEAEKNLRRYHEEARPAFLPEGGSKWLFPSRGKQGHLTTARFAQLLKEIAARAGIEPTKISPHVLRHAFATHLLEGGADLRSLQHLLGHADITTTQVYTHVRQDRLRRALEEYHPLARPGKGSHADVS</sequence>
<dbReference type="EMBL" id="JBHRVA010000002">
    <property type="protein sequence ID" value="MFC3302818.1"/>
    <property type="molecule type" value="Genomic_DNA"/>
</dbReference>